<comment type="caution">
    <text evidence="5">The sequence shown here is derived from an EMBL/GenBank/DDBJ whole genome shotgun (WGS) entry which is preliminary data.</text>
</comment>
<reference evidence="5" key="1">
    <citation type="submission" date="2009-04" db="EMBL/GenBank/DDBJ databases">
        <authorList>
            <person name="Weinstock G."/>
            <person name="Sodergren E."/>
            <person name="Clifton S."/>
            <person name="Fulton L."/>
            <person name="Fulton B."/>
            <person name="Courtney L."/>
            <person name="Fronick C."/>
            <person name="Harrison M."/>
            <person name="Strong C."/>
            <person name="Farmer C."/>
            <person name="Delahaunty K."/>
            <person name="Markovic C."/>
            <person name="Hall O."/>
            <person name="Minx P."/>
            <person name="Tomlinson C."/>
            <person name="Mitreva M."/>
            <person name="Nelson J."/>
            <person name="Hou S."/>
            <person name="Wollam A."/>
            <person name="Pepin K.H."/>
            <person name="Johnson M."/>
            <person name="Bhonagiri V."/>
            <person name="Nash W.E."/>
            <person name="Warren W."/>
            <person name="Chinwalla A."/>
            <person name="Mardis E.R."/>
            <person name="Wilson R.K."/>
        </authorList>
    </citation>
    <scope>NUCLEOTIDE SEQUENCE [LARGE SCALE GENOMIC DNA]</scope>
    <source>
        <strain evidence="5">DSM 14600</strain>
    </source>
</reference>
<dbReference type="HOGENOM" id="CLU_037628_6_0_9"/>
<dbReference type="PANTHER" id="PTHR30146">
    <property type="entry name" value="LACI-RELATED TRANSCRIPTIONAL REPRESSOR"/>
    <property type="match status" value="1"/>
</dbReference>
<evidence type="ECO:0000259" key="4">
    <source>
        <dbReference type="PROSITE" id="PS50932"/>
    </source>
</evidence>
<dbReference type="CDD" id="cd01392">
    <property type="entry name" value="HTH_LacI"/>
    <property type="match status" value="1"/>
</dbReference>
<dbReference type="eggNOG" id="COG1609">
    <property type="taxonomic scope" value="Bacteria"/>
</dbReference>
<dbReference type="InterPro" id="IPR028082">
    <property type="entry name" value="Peripla_BP_I"/>
</dbReference>
<dbReference type="InterPro" id="IPR046335">
    <property type="entry name" value="LacI/GalR-like_sensor"/>
</dbReference>
<dbReference type="Gene3D" id="3.40.50.2300">
    <property type="match status" value="2"/>
</dbReference>
<sequence length="359" mass="39077">MGINEKHSQVNIYDVSEHAGVSIATVSRVLNQSDKVTAKTRDKVLASIKALGYQPNVFARGLGLGSMKTIGIMVTDASDTFLAKCVYHTEQELKRHGYSAILTCTGEELSSKKRSLKRLMSKQIDGLILIGSSYAEEKVSDQDYLRKAARSIPVVLINGRMDGKGIYCIYSNDFEAMFQTTSALLAAGRRRILYLYWADSYSGRQKLAGYRAAMGAAGVRVNGRYLIRISKELAAIDSCLRNQIASMSDEQSDSNPHSCPVDAVIGAEDIFAVAALKLAQEYGVAIPDQVQIIGYNNSILSQCTMPELTTIDNHCADMAKGAASILIQVLEGQQTSQETMVPCRLVQRGTTHFAGDIGI</sequence>
<dbReference type="SUPFAM" id="SSF47413">
    <property type="entry name" value="lambda repressor-like DNA-binding domains"/>
    <property type="match status" value="1"/>
</dbReference>
<name>C4GDH0_9FIRM</name>
<dbReference type="Proteomes" id="UP000003494">
    <property type="component" value="Unassembled WGS sequence"/>
</dbReference>
<keyword evidence="2" id="KW-0238">DNA-binding</keyword>
<keyword evidence="3" id="KW-0804">Transcription</keyword>
<evidence type="ECO:0000313" key="5">
    <source>
        <dbReference type="EMBL" id="EEP27449.1"/>
    </source>
</evidence>
<keyword evidence="6" id="KW-1185">Reference proteome</keyword>
<dbReference type="Gene3D" id="1.10.260.40">
    <property type="entry name" value="lambda repressor-like DNA-binding domains"/>
    <property type="match status" value="1"/>
</dbReference>
<dbReference type="STRING" id="626523.GCWU000342_02143"/>
<proteinExistence type="predicted"/>
<dbReference type="Pfam" id="PF00356">
    <property type="entry name" value="LacI"/>
    <property type="match status" value="1"/>
</dbReference>
<accession>C4GDH0</accession>
<feature type="domain" description="HTH lacI-type" evidence="4">
    <location>
        <begin position="10"/>
        <end position="64"/>
    </location>
</feature>
<dbReference type="CDD" id="cd06267">
    <property type="entry name" value="PBP1_LacI_sugar_binding-like"/>
    <property type="match status" value="1"/>
</dbReference>
<dbReference type="SUPFAM" id="SSF53822">
    <property type="entry name" value="Periplasmic binding protein-like I"/>
    <property type="match status" value="1"/>
</dbReference>
<protein>
    <submittedName>
        <fullName evidence="5">Transcriptional regulator, LacI family</fullName>
    </submittedName>
</protein>
<dbReference type="PROSITE" id="PS50932">
    <property type="entry name" value="HTH_LACI_2"/>
    <property type="match status" value="1"/>
</dbReference>
<dbReference type="RefSeq" id="WP_006907120.1">
    <property type="nucleotide sequence ID" value="NZ_GG665867.1"/>
</dbReference>
<organism evidence="5 6">
    <name type="scientific">Shuttleworthella satelles DSM 14600</name>
    <dbReference type="NCBI Taxonomy" id="626523"/>
    <lineage>
        <taxon>Bacteria</taxon>
        <taxon>Bacillati</taxon>
        <taxon>Bacillota</taxon>
        <taxon>Clostridia</taxon>
        <taxon>Lachnospirales</taxon>
        <taxon>Lachnospiraceae</taxon>
        <taxon>Shuttleworthella</taxon>
    </lineage>
</organism>
<dbReference type="Pfam" id="PF13377">
    <property type="entry name" value="Peripla_BP_3"/>
    <property type="match status" value="1"/>
</dbReference>
<dbReference type="InterPro" id="IPR010982">
    <property type="entry name" value="Lambda_DNA-bd_dom_sf"/>
</dbReference>
<evidence type="ECO:0000256" key="3">
    <source>
        <dbReference type="ARBA" id="ARBA00023163"/>
    </source>
</evidence>
<keyword evidence="1" id="KW-0805">Transcription regulation</keyword>
<dbReference type="GO" id="GO:0003700">
    <property type="term" value="F:DNA-binding transcription factor activity"/>
    <property type="evidence" value="ECO:0007669"/>
    <property type="project" value="TreeGrafter"/>
</dbReference>
<dbReference type="PANTHER" id="PTHR30146:SF109">
    <property type="entry name" value="HTH-TYPE TRANSCRIPTIONAL REGULATOR GALS"/>
    <property type="match status" value="1"/>
</dbReference>
<dbReference type="SMART" id="SM00354">
    <property type="entry name" value="HTH_LACI"/>
    <property type="match status" value="1"/>
</dbReference>
<dbReference type="GO" id="GO:0000976">
    <property type="term" value="F:transcription cis-regulatory region binding"/>
    <property type="evidence" value="ECO:0007669"/>
    <property type="project" value="TreeGrafter"/>
</dbReference>
<evidence type="ECO:0000313" key="6">
    <source>
        <dbReference type="Proteomes" id="UP000003494"/>
    </source>
</evidence>
<gene>
    <name evidence="5" type="ORF">GCWU000342_02143</name>
</gene>
<dbReference type="InterPro" id="IPR000843">
    <property type="entry name" value="HTH_LacI"/>
</dbReference>
<evidence type="ECO:0000256" key="1">
    <source>
        <dbReference type="ARBA" id="ARBA00023015"/>
    </source>
</evidence>
<dbReference type="EMBL" id="ACIP02000007">
    <property type="protein sequence ID" value="EEP27449.1"/>
    <property type="molecule type" value="Genomic_DNA"/>
</dbReference>
<dbReference type="AlphaFoldDB" id="C4GDH0"/>
<evidence type="ECO:0000256" key="2">
    <source>
        <dbReference type="ARBA" id="ARBA00023125"/>
    </source>
</evidence>